<dbReference type="PANTHER" id="PTHR43877">
    <property type="entry name" value="AMINOALKYLPHOSPHONATE N-ACETYLTRANSFERASE-RELATED-RELATED"/>
    <property type="match status" value="1"/>
</dbReference>
<reference evidence="4 5" key="1">
    <citation type="submission" date="2020-12" db="EMBL/GenBank/DDBJ databases">
        <title>Whole genome sequences of gut porcine anaerobes.</title>
        <authorList>
            <person name="Kubasova T."/>
            <person name="Jahodarova E."/>
            <person name="Rychlik I."/>
        </authorList>
    </citation>
    <scope>NUCLEOTIDE SEQUENCE [LARGE SCALE GENOMIC DNA]</scope>
    <source>
        <strain evidence="4 5">An867</strain>
    </source>
</reference>
<keyword evidence="1" id="KW-0808">Transferase</keyword>
<dbReference type="PANTHER" id="PTHR43877:SF2">
    <property type="entry name" value="AMINOALKYLPHOSPHONATE N-ACETYLTRANSFERASE-RELATED"/>
    <property type="match status" value="1"/>
</dbReference>
<comment type="caution">
    <text evidence="4">The sequence shown here is derived from an EMBL/GenBank/DDBJ whole genome shotgun (WGS) entry which is preliminary data.</text>
</comment>
<sequence length="146" mass="16463">MGTEIRIAVEADYEAIARISRDDLGYDCAPALVREKLRRALQSERERVFVAVCGGEVAGYIHAEDYDVLYFETMKNILGLAVAANHRRKGIGTKLLGAVEDWARETGVRQIRLNSGITRRGAHAFYRANGYTDEKEQKRFIKTLEA</sequence>
<evidence type="ECO:0000313" key="4">
    <source>
        <dbReference type="EMBL" id="MCF2653093.1"/>
    </source>
</evidence>
<dbReference type="CDD" id="cd04301">
    <property type="entry name" value="NAT_SF"/>
    <property type="match status" value="1"/>
</dbReference>
<dbReference type="EMBL" id="JAFBIT010000003">
    <property type="protein sequence ID" value="MCF2653093.1"/>
    <property type="molecule type" value="Genomic_DNA"/>
</dbReference>
<evidence type="ECO:0000313" key="5">
    <source>
        <dbReference type="Proteomes" id="UP001299220"/>
    </source>
</evidence>
<protein>
    <submittedName>
        <fullName evidence="4">GNAT family N-acetyltransferase</fullName>
    </submittedName>
</protein>
<dbReference type="PROSITE" id="PS51186">
    <property type="entry name" value="GNAT"/>
    <property type="match status" value="1"/>
</dbReference>
<name>A0ABS9CR46_9FIRM</name>
<dbReference type="InterPro" id="IPR000182">
    <property type="entry name" value="GNAT_dom"/>
</dbReference>
<dbReference type="Gene3D" id="3.40.630.30">
    <property type="match status" value="1"/>
</dbReference>
<dbReference type="SUPFAM" id="SSF55729">
    <property type="entry name" value="Acyl-CoA N-acyltransferases (Nat)"/>
    <property type="match status" value="1"/>
</dbReference>
<evidence type="ECO:0000259" key="3">
    <source>
        <dbReference type="PROSITE" id="PS51186"/>
    </source>
</evidence>
<dbReference type="Pfam" id="PF00583">
    <property type="entry name" value="Acetyltransf_1"/>
    <property type="match status" value="1"/>
</dbReference>
<dbReference type="RefSeq" id="WP_235324116.1">
    <property type="nucleotide sequence ID" value="NZ_JAFBIT010000003.1"/>
</dbReference>
<dbReference type="InterPro" id="IPR050832">
    <property type="entry name" value="Bact_Acetyltransf"/>
</dbReference>
<gene>
    <name evidence="4" type="ORF">JQM67_10820</name>
</gene>
<feature type="domain" description="N-acetyltransferase" evidence="3">
    <location>
        <begin position="3"/>
        <end position="146"/>
    </location>
</feature>
<keyword evidence="5" id="KW-1185">Reference proteome</keyword>
<organism evidence="4 5">
    <name type="scientific">Anaeromassilibacillus senegalensis</name>
    <dbReference type="NCBI Taxonomy" id="1673717"/>
    <lineage>
        <taxon>Bacteria</taxon>
        <taxon>Bacillati</taxon>
        <taxon>Bacillota</taxon>
        <taxon>Clostridia</taxon>
        <taxon>Eubacteriales</taxon>
        <taxon>Acutalibacteraceae</taxon>
        <taxon>Anaeromassilibacillus</taxon>
    </lineage>
</organism>
<keyword evidence="2" id="KW-0012">Acyltransferase</keyword>
<proteinExistence type="predicted"/>
<dbReference type="InterPro" id="IPR016181">
    <property type="entry name" value="Acyl_CoA_acyltransferase"/>
</dbReference>
<accession>A0ABS9CR46</accession>
<evidence type="ECO:0000256" key="1">
    <source>
        <dbReference type="ARBA" id="ARBA00022679"/>
    </source>
</evidence>
<dbReference type="Proteomes" id="UP001299220">
    <property type="component" value="Unassembled WGS sequence"/>
</dbReference>
<evidence type="ECO:0000256" key="2">
    <source>
        <dbReference type="ARBA" id="ARBA00023315"/>
    </source>
</evidence>